<organism evidence="9 10">
    <name type="scientific">Salipaludibacillus keqinensis</name>
    <dbReference type="NCBI Taxonomy" id="2045207"/>
    <lineage>
        <taxon>Bacteria</taxon>
        <taxon>Bacillati</taxon>
        <taxon>Bacillota</taxon>
        <taxon>Bacilli</taxon>
        <taxon>Bacillales</taxon>
        <taxon>Bacillaceae</taxon>
    </lineage>
</organism>
<comment type="caution">
    <text evidence="9">The sequence shown here is derived from an EMBL/GenBank/DDBJ whole genome shotgun (WGS) entry which is preliminary data.</text>
</comment>
<protein>
    <submittedName>
        <fullName evidence="9">Cytochrome C biogenesis protein</fullName>
    </submittedName>
</protein>
<keyword evidence="3" id="KW-0201">Cytochrome c-type biogenesis</keyword>
<reference evidence="9 10" key="1">
    <citation type="submission" date="2017-10" db="EMBL/GenBank/DDBJ databases">
        <title>Bacillus sp. nov., a halophilic bacterium isolated from a Keqin Lake.</title>
        <authorList>
            <person name="Wang H."/>
        </authorList>
    </citation>
    <scope>NUCLEOTIDE SEQUENCE [LARGE SCALE GENOMIC DNA]</scope>
    <source>
        <strain evidence="9 10">KQ-12</strain>
    </source>
</reference>
<accession>A0A323TP49</accession>
<feature type="compositionally biased region" description="Polar residues" evidence="6">
    <location>
        <begin position="546"/>
        <end position="555"/>
    </location>
</feature>
<comment type="subcellular location">
    <subcellularLocation>
        <location evidence="1">Membrane</location>
        <topology evidence="1">Multi-pass membrane protein</topology>
    </subcellularLocation>
</comment>
<keyword evidence="2 7" id="KW-0812">Transmembrane</keyword>
<evidence type="ECO:0000313" key="9">
    <source>
        <dbReference type="EMBL" id="PYZ94463.1"/>
    </source>
</evidence>
<evidence type="ECO:0000256" key="2">
    <source>
        <dbReference type="ARBA" id="ARBA00022692"/>
    </source>
</evidence>
<evidence type="ECO:0000256" key="7">
    <source>
        <dbReference type="SAM" id="Phobius"/>
    </source>
</evidence>
<dbReference type="EMBL" id="PDOD01000001">
    <property type="protein sequence ID" value="PYZ94463.1"/>
    <property type="molecule type" value="Genomic_DNA"/>
</dbReference>
<dbReference type="GO" id="GO:0016020">
    <property type="term" value="C:membrane"/>
    <property type="evidence" value="ECO:0007669"/>
    <property type="project" value="UniProtKB-SubCell"/>
</dbReference>
<dbReference type="GO" id="GO:0017004">
    <property type="term" value="P:cytochrome complex assembly"/>
    <property type="evidence" value="ECO:0007669"/>
    <property type="project" value="UniProtKB-KW"/>
</dbReference>
<feature type="transmembrane region" description="Helical" evidence="7">
    <location>
        <begin position="215"/>
        <end position="233"/>
    </location>
</feature>
<feature type="domain" description="ResB-like" evidence="8">
    <location>
        <begin position="63"/>
        <end position="524"/>
    </location>
</feature>
<feature type="transmembrane region" description="Helical" evidence="7">
    <location>
        <begin position="472"/>
        <end position="492"/>
    </location>
</feature>
<dbReference type="Pfam" id="PF05140">
    <property type="entry name" value="ResB"/>
    <property type="match status" value="1"/>
</dbReference>
<dbReference type="InterPro" id="IPR007816">
    <property type="entry name" value="ResB-like_domain"/>
</dbReference>
<name>A0A323TP49_9BACI</name>
<sequence length="555" mass="64115">MEKVKCECGHLNPYGTYLCESCGKPLKEEKGKVANMRYEGVARRSQTYKQTPIDKIWNFFSSVKVGIWIIVLLLLTSSLGTLFPQEMYIPPGENPTLYYEQEYGLAGKLYYQLGFHNLYSSWWYMLLIASLGVSLVIASLDRVVPLYRALKTQRVTRHEGFLKRQRIFGEATGITDPDSEMAKAEEILKEKRYNVRRENGNILAEKGRFARWGPYVNHVGLIIFLIGGMLRFFPGMYLDAHVWVREGEQEVISGTNGEYFLRNNEFLIELYDEEDEKYREALQRTGSPVVKTYQTSATLLKRSNEGTVGSETELEEVKDYDIRVNDPLTFEGFSLYQVDYKLNELSQFTFTLENESDENLSDEIQFQVDLNDPQKLYEFDNGYRIEIMEYFPNFVLDDNREPSTLNRIPDNPRIIFEVFPPDVNHEEESGEISLIGIQVNEALNGENDHTIRMLDVEMVDVTGLTIRKDHTLPIISIGGIIFMIGLIQGSYWHHRRIWIQNREGTLLLAGHANKNWQALKNDFQLISDNTHIPSPKDQTEKEDEGVSQNNDPTKQ</sequence>
<feature type="transmembrane region" description="Helical" evidence="7">
    <location>
        <begin position="65"/>
        <end position="83"/>
    </location>
</feature>
<keyword evidence="10" id="KW-1185">Reference proteome</keyword>
<evidence type="ECO:0000259" key="8">
    <source>
        <dbReference type="Pfam" id="PF05140"/>
    </source>
</evidence>
<evidence type="ECO:0000256" key="4">
    <source>
        <dbReference type="ARBA" id="ARBA00022989"/>
    </source>
</evidence>
<dbReference type="Proteomes" id="UP000248214">
    <property type="component" value="Unassembled WGS sequence"/>
</dbReference>
<evidence type="ECO:0000256" key="1">
    <source>
        <dbReference type="ARBA" id="ARBA00004141"/>
    </source>
</evidence>
<dbReference type="InterPro" id="IPR023494">
    <property type="entry name" value="Cyt_c_bgen_Ccs1/CcsB/ResB"/>
</dbReference>
<dbReference type="RefSeq" id="WP_110608096.1">
    <property type="nucleotide sequence ID" value="NZ_PDOD01000001.1"/>
</dbReference>
<proteinExistence type="predicted"/>
<keyword evidence="5 7" id="KW-0472">Membrane</keyword>
<dbReference type="PANTHER" id="PTHR31566:SF0">
    <property type="entry name" value="CYTOCHROME C BIOGENESIS PROTEIN CCS1, CHLOROPLASTIC"/>
    <property type="match status" value="1"/>
</dbReference>
<keyword evidence="4 7" id="KW-1133">Transmembrane helix</keyword>
<dbReference type="OrthoDB" id="9770923at2"/>
<evidence type="ECO:0000256" key="6">
    <source>
        <dbReference type="SAM" id="MobiDB-lite"/>
    </source>
</evidence>
<gene>
    <name evidence="9" type="ORF">CR194_02720</name>
</gene>
<feature type="transmembrane region" description="Helical" evidence="7">
    <location>
        <begin position="122"/>
        <end position="144"/>
    </location>
</feature>
<dbReference type="AlphaFoldDB" id="A0A323TP49"/>
<evidence type="ECO:0000256" key="3">
    <source>
        <dbReference type="ARBA" id="ARBA00022748"/>
    </source>
</evidence>
<feature type="region of interest" description="Disordered" evidence="6">
    <location>
        <begin position="527"/>
        <end position="555"/>
    </location>
</feature>
<dbReference type="PANTHER" id="PTHR31566">
    <property type="entry name" value="CYTOCHROME C BIOGENESIS PROTEIN CCS1, CHLOROPLASTIC"/>
    <property type="match status" value="1"/>
</dbReference>
<evidence type="ECO:0000256" key="5">
    <source>
        <dbReference type="ARBA" id="ARBA00023136"/>
    </source>
</evidence>
<evidence type="ECO:0000313" key="10">
    <source>
        <dbReference type="Proteomes" id="UP000248214"/>
    </source>
</evidence>